<reference evidence="1 2" key="1">
    <citation type="submission" date="2014-08" db="EMBL/GenBank/DDBJ databases">
        <authorList>
            <person name="Moulin Lionel"/>
        </authorList>
    </citation>
    <scope>NUCLEOTIDE SEQUENCE [LARGE SCALE GENOMIC DNA]</scope>
</reference>
<proteinExistence type="predicted"/>
<sequence length="86" mass="9656">MLVKGNGEGAGIGIKLVHFTFDERKNGALQRFEKDKSQIEKFREAARELETDQTDVAFDGAVDKISHAPKLDNQQIRELVARRSEG</sequence>
<evidence type="ECO:0000313" key="2">
    <source>
        <dbReference type="Proteomes" id="UP000046122"/>
    </source>
</evidence>
<accession>A0A090FYZ6</accession>
<organism evidence="1 2">
    <name type="scientific">Mesorhizobium plurifarium</name>
    <dbReference type="NCBI Taxonomy" id="69974"/>
    <lineage>
        <taxon>Bacteria</taxon>
        <taxon>Pseudomonadati</taxon>
        <taxon>Pseudomonadota</taxon>
        <taxon>Alphaproteobacteria</taxon>
        <taxon>Hyphomicrobiales</taxon>
        <taxon>Phyllobacteriaceae</taxon>
        <taxon>Mesorhizobium</taxon>
    </lineage>
</organism>
<protein>
    <submittedName>
        <fullName evidence="1">Uncharacterized protein</fullName>
    </submittedName>
</protein>
<gene>
    <name evidence="1" type="ORF">MPL3365_170054</name>
</gene>
<dbReference type="Proteomes" id="UP000046122">
    <property type="component" value="Unassembled WGS sequence"/>
</dbReference>
<evidence type="ECO:0000313" key="1">
    <source>
        <dbReference type="EMBL" id="CDX52725.1"/>
    </source>
</evidence>
<dbReference type="EMBL" id="CCNE01000009">
    <property type="protein sequence ID" value="CDX52725.1"/>
    <property type="molecule type" value="Genomic_DNA"/>
</dbReference>
<dbReference type="AlphaFoldDB" id="A0A090FYZ6"/>
<name>A0A090FYZ6_MESPL</name>